<proteinExistence type="inferred from homology"/>
<dbReference type="InterPro" id="IPR016869">
    <property type="entry name" value="UCP028135_HipA-like"/>
</dbReference>
<reference evidence="7 9" key="1">
    <citation type="submission" date="2020-06" db="EMBL/GenBank/DDBJ databases">
        <title>Description of novel acetic acid bacteria.</title>
        <authorList>
            <person name="Sombolestani A."/>
        </authorList>
    </citation>
    <scope>NUCLEOTIDE SEQUENCE [LARGE SCALE GENOMIC DNA]</scope>
    <source>
        <strain evidence="7 9">LMG 26838</strain>
    </source>
</reference>
<dbReference type="RefSeq" id="WP_176622106.1">
    <property type="nucleotide sequence ID" value="NZ_JABXXQ010000032.1"/>
</dbReference>
<protein>
    <submittedName>
        <fullName evidence="7">HipA domain-containing protein</fullName>
    </submittedName>
    <submittedName>
        <fullName evidence="6">Serine/threonine-protein kinase HipA</fullName>
        <ecNumber evidence="6">2.7.11.1</ecNumber>
    </submittedName>
</protein>
<name>A0A839UR05_9PROT</name>
<dbReference type="PANTHER" id="PTHR37419:SF8">
    <property type="entry name" value="TOXIN YJJJ"/>
    <property type="match status" value="1"/>
</dbReference>
<comment type="similarity">
    <text evidence="1">Belongs to the HipA Ser/Thr kinase family.</text>
</comment>
<dbReference type="AlphaFoldDB" id="A0A839UR05"/>
<accession>A0A839UR05</accession>
<dbReference type="InterPro" id="IPR017508">
    <property type="entry name" value="HipA_N1"/>
</dbReference>
<comment type="caution">
    <text evidence="6">The sequence shown here is derived from an EMBL/GenBank/DDBJ whole genome shotgun (WGS) entry which is preliminary data.</text>
</comment>
<dbReference type="Proteomes" id="UP000557688">
    <property type="component" value="Unassembled WGS sequence"/>
</dbReference>
<evidence type="ECO:0000313" key="7">
    <source>
        <dbReference type="EMBL" id="NVN29386.1"/>
    </source>
</evidence>
<dbReference type="GO" id="GO:0004674">
    <property type="term" value="F:protein serine/threonine kinase activity"/>
    <property type="evidence" value="ECO:0007669"/>
    <property type="project" value="UniProtKB-EC"/>
</dbReference>
<dbReference type="PIRSF" id="PIRSF028135">
    <property type="entry name" value="UCP028135_HipA-like"/>
    <property type="match status" value="1"/>
</dbReference>
<dbReference type="EC" id="2.7.11.1" evidence="6"/>
<dbReference type="InterPro" id="IPR012893">
    <property type="entry name" value="HipA-like_C"/>
</dbReference>
<evidence type="ECO:0000313" key="9">
    <source>
        <dbReference type="Proteomes" id="UP000565205"/>
    </source>
</evidence>
<evidence type="ECO:0000256" key="3">
    <source>
        <dbReference type="ARBA" id="ARBA00022777"/>
    </source>
</evidence>
<feature type="domain" description="HipA-like C-terminal" evidence="4">
    <location>
        <begin position="172"/>
        <end position="350"/>
    </location>
</feature>
<dbReference type="Proteomes" id="UP000565205">
    <property type="component" value="Unassembled WGS sequence"/>
</dbReference>
<dbReference type="PANTHER" id="PTHR37419">
    <property type="entry name" value="SERINE/THREONINE-PROTEIN KINASE TOXIN HIPA"/>
    <property type="match status" value="1"/>
</dbReference>
<evidence type="ECO:0000256" key="2">
    <source>
        <dbReference type="ARBA" id="ARBA00022679"/>
    </source>
</evidence>
<dbReference type="Pfam" id="PF07804">
    <property type="entry name" value="HipA_C"/>
    <property type="match status" value="1"/>
</dbReference>
<organism evidence="6 8">
    <name type="scientific">Endobacter medicaginis</name>
    <dbReference type="NCBI Taxonomy" id="1181271"/>
    <lineage>
        <taxon>Bacteria</taxon>
        <taxon>Pseudomonadati</taxon>
        <taxon>Pseudomonadota</taxon>
        <taxon>Alphaproteobacteria</taxon>
        <taxon>Acetobacterales</taxon>
        <taxon>Acetobacteraceae</taxon>
        <taxon>Endobacter</taxon>
    </lineage>
</organism>
<feature type="domain" description="HipA N-terminal subdomain 1" evidence="5">
    <location>
        <begin position="58"/>
        <end position="124"/>
    </location>
</feature>
<dbReference type="Pfam" id="PF13657">
    <property type="entry name" value="Couple_hipA"/>
    <property type="match status" value="1"/>
</dbReference>
<dbReference type="GO" id="GO:0005829">
    <property type="term" value="C:cytosol"/>
    <property type="evidence" value="ECO:0007669"/>
    <property type="project" value="TreeGrafter"/>
</dbReference>
<keyword evidence="8" id="KW-1185">Reference proteome</keyword>
<reference evidence="6 8" key="2">
    <citation type="submission" date="2020-08" db="EMBL/GenBank/DDBJ databases">
        <title>Genomic Encyclopedia of Type Strains, Phase III (KMG-III): the genomes of soil and plant-associated and newly described type strains.</title>
        <authorList>
            <person name="Whitman W."/>
        </authorList>
    </citation>
    <scope>NUCLEOTIDE SEQUENCE [LARGE SCALE GENOMIC DNA]</scope>
    <source>
        <strain evidence="6 8">CECT 8088</strain>
    </source>
</reference>
<dbReference type="InterPro" id="IPR052028">
    <property type="entry name" value="HipA_Ser/Thr_kinase"/>
</dbReference>
<evidence type="ECO:0000313" key="6">
    <source>
        <dbReference type="EMBL" id="MBB3172608.1"/>
    </source>
</evidence>
<evidence type="ECO:0000259" key="5">
    <source>
        <dbReference type="Pfam" id="PF13657"/>
    </source>
</evidence>
<dbReference type="EMBL" id="JACHXV010000002">
    <property type="protein sequence ID" value="MBB3172608.1"/>
    <property type="molecule type" value="Genomic_DNA"/>
</dbReference>
<gene>
    <name evidence="6" type="ORF">FHR90_000422</name>
    <name evidence="7" type="ORF">HUK83_03400</name>
</gene>
<keyword evidence="2 6" id="KW-0808">Transferase</keyword>
<sequence length="440" mass="48677">MSAELNLQIHFDGTWHDAATLRINNAKAGHRSSADLDYNIGYWMAHGTVSGAPPIDDRALSVAFPITMEAKQATNWPAFLLDLLPQGDARTRIATQLRIDENSPEVELPLLRLAGGSPIGNIRVQQAWEDAQKLHKGVEIVGLSMDDIARREEPFYDIARRYALLAAGSSGVQGVWPKLLLTTRADGMLAPDSVVPDAEAAAHFIVKTVARKSERHDALILRSEPGYIETARAFGLRCGQPLFCIGDSLMIPRFDREIINGSVVRYGQESIVAAAGIAEFAYYTSHEAYLDVIKRVTTKPEVEVIEYLKRDIIATAMGDPDNHGRNTALTKRRDYVGLTPLFDFAPMRLKYDVYRSTRWACDEKPVPSPSGIRAICAAVARDTKLYPEQVLLALQELLPNLRRIRELAQSCGVPTDELSSVTARDPFVNAEVLVKSIEET</sequence>
<keyword evidence="3 6" id="KW-0418">Kinase</keyword>
<evidence type="ECO:0000259" key="4">
    <source>
        <dbReference type="Pfam" id="PF07804"/>
    </source>
</evidence>
<evidence type="ECO:0000256" key="1">
    <source>
        <dbReference type="ARBA" id="ARBA00010164"/>
    </source>
</evidence>
<evidence type="ECO:0000313" key="8">
    <source>
        <dbReference type="Proteomes" id="UP000557688"/>
    </source>
</evidence>
<dbReference type="EMBL" id="JABXXQ010000032">
    <property type="protein sequence ID" value="NVN29386.1"/>
    <property type="molecule type" value="Genomic_DNA"/>
</dbReference>